<dbReference type="Gene3D" id="3.40.50.880">
    <property type="match status" value="1"/>
</dbReference>
<evidence type="ECO:0000313" key="9">
    <source>
        <dbReference type="Proteomes" id="UP000317369"/>
    </source>
</evidence>
<proteinExistence type="inferred from homology"/>
<keyword evidence="4" id="KW-0238">DNA-binding</keyword>
<organism evidence="8 9">
    <name type="scientific">Poriferisphaera corsica</name>
    <dbReference type="NCBI Taxonomy" id="2528020"/>
    <lineage>
        <taxon>Bacteria</taxon>
        <taxon>Pseudomonadati</taxon>
        <taxon>Planctomycetota</taxon>
        <taxon>Phycisphaerae</taxon>
        <taxon>Phycisphaerales</taxon>
        <taxon>Phycisphaeraceae</taxon>
        <taxon>Poriferisphaera</taxon>
    </lineage>
</organism>
<dbReference type="InterPro" id="IPR036388">
    <property type="entry name" value="WH-like_DNA-bd_sf"/>
</dbReference>
<dbReference type="Gene3D" id="1.10.10.10">
    <property type="entry name" value="Winged helix-like DNA-binding domain superfamily/Winged helix DNA-binding domain"/>
    <property type="match status" value="1"/>
</dbReference>
<dbReference type="RefSeq" id="WP_145076612.1">
    <property type="nucleotide sequence ID" value="NZ_CP036425.1"/>
</dbReference>
<dbReference type="InterPro" id="IPR007630">
    <property type="entry name" value="RNA_pol_sigma70_r4"/>
</dbReference>
<dbReference type="InterPro" id="IPR013325">
    <property type="entry name" value="RNA_pol_sigma_r2"/>
</dbReference>
<dbReference type="GO" id="GO:0006352">
    <property type="term" value="P:DNA-templated transcription initiation"/>
    <property type="evidence" value="ECO:0007669"/>
    <property type="project" value="InterPro"/>
</dbReference>
<protein>
    <submittedName>
        <fullName evidence="8">RNA polymerase sigma factor SigX</fullName>
    </submittedName>
</protein>
<dbReference type="CDD" id="cd06171">
    <property type="entry name" value="Sigma70_r4"/>
    <property type="match status" value="1"/>
</dbReference>
<dbReference type="Gene3D" id="1.10.1740.10">
    <property type="match status" value="1"/>
</dbReference>
<accession>A0A517YTH0</accession>
<evidence type="ECO:0000256" key="4">
    <source>
        <dbReference type="ARBA" id="ARBA00023125"/>
    </source>
</evidence>
<dbReference type="EMBL" id="CP036425">
    <property type="protein sequence ID" value="QDU33514.1"/>
    <property type="molecule type" value="Genomic_DNA"/>
</dbReference>
<evidence type="ECO:0000313" key="8">
    <source>
        <dbReference type="EMBL" id="QDU33514.1"/>
    </source>
</evidence>
<feature type="domain" description="RNA polymerase sigma-70 region 4" evidence="7">
    <location>
        <begin position="116"/>
        <end position="165"/>
    </location>
</feature>
<evidence type="ECO:0000256" key="5">
    <source>
        <dbReference type="ARBA" id="ARBA00023163"/>
    </source>
</evidence>
<dbReference type="AlphaFoldDB" id="A0A517YTH0"/>
<feature type="domain" description="RNA polymerase sigma-70 region 2" evidence="6">
    <location>
        <begin position="23"/>
        <end position="87"/>
    </location>
</feature>
<keyword evidence="3" id="KW-0731">Sigma factor</keyword>
<dbReference type="GO" id="GO:0016987">
    <property type="term" value="F:sigma factor activity"/>
    <property type="evidence" value="ECO:0007669"/>
    <property type="project" value="UniProtKB-KW"/>
</dbReference>
<evidence type="ECO:0000256" key="2">
    <source>
        <dbReference type="ARBA" id="ARBA00023015"/>
    </source>
</evidence>
<dbReference type="SUPFAM" id="SSF88946">
    <property type="entry name" value="Sigma2 domain of RNA polymerase sigma factors"/>
    <property type="match status" value="1"/>
</dbReference>
<dbReference type="InterPro" id="IPR014284">
    <property type="entry name" value="RNA_pol_sigma-70_dom"/>
</dbReference>
<evidence type="ECO:0000256" key="3">
    <source>
        <dbReference type="ARBA" id="ARBA00023082"/>
    </source>
</evidence>
<dbReference type="InterPro" id="IPR013324">
    <property type="entry name" value="RNA_pol_sigma_r3/r4-like"/>
</dbReference>
<dbReference type="OrthoDB" id="290588at2"/>
<dbReference type="Proteomes" id="UP000317369">
    <property type="component" value="Chromosome"/>
</dbReference>
<reference evidence="8 9" key="1">
    <citation type="submission" date="2019-02" db="EMBL/GenBank/DDBJ databases">
        <title>Deep-cultivation of Planctomycetes and their phenomic and genomic characterization uncovers novel biology.</title>
        <authorList>
            <person name="Wiegand S."/>
            <person name="Jogler M."/>
            <person name="Boedeker C."/>
            <person name="Pinto D."/>
            <person name="Vollmers J."/>
            <person name="Rivas-Marin E."/>
            <person name="Kohn T."/>
            <person name="Peeters S.H."/>
            <person name="Heuer A."/>
            <person name="Rast P."/>
            <person name="Oberbeckmann S."/>
            <person name="Bunk B."/>
            <person name="Jeske O."/>
            <person name="Meyerdierks A."/>
            <person name="Storesund J.E."/>
            <person name="Kallscheuer N."/>
            <person name="Luecker S."/>
            <person name="Lage O.M."/>
            <person name="Pohl T."/>
            <person name="Merkel B.J."/>
            <person name="Hornburger P."/>
            <person name="Mueller R.-W."/>
            <person name="Bruemmer F."/>
            <person name="Labrenz M."/>
            <person name="Spormann A.M."/>
            <person name="Op den Camp H."/>
            <person name="Overmann J."/>
            <person name="Amann R."/>
            <person name="Jetten M.S.M."/>
            <person name="Mascher T."/>
            <person name="Medema M.H."/>
            <person name="Devos D.P."/>
            <person name="Kaster A.-K."/>
            <person name="Ovreas L."/>
            <person name="Rohde M."/>
            <person name="Galperin M.Y."/>
            <person name="Jogler C."/>
        </authorList>
    </citation>
    <scope>NUCLEOTIDE SEQUENCE [LARGE SCALE GENOMIC DNA]</scope>
    <source>
        <strain evidence="8 9">KS4</strain>
    </source>
</reference>
<dbReference type="InterPro" id="IPR029062">
    <property type="entry name" value="Class_I_gatase-like"/>
</dbReference>
<name>A0A517YTH0_9BACT</name>
<keyword evidence="2" id="KW-0805">Transcription regulation</keyword>
<dbReference type="PANTHER" id="PTHR43133">
    <property type="entry name" value="RNA POLYMERASE ECF-TYPE SIGMA FACTO"/>
    <property type="match status" value="1"/>
</dbReference>
<comment type="similarity">
    <text evidence="1">Belongs to the sigma-70 factor family. ECF subfamily.</text>
</comment>
<dbReference type="InterPro" id="IPR007627">
    <property type="entry name" value="RNA_pol_sigma70_r2"/>
</dbReference>
<dbReference type="Pfam" id="PF04545">
    <property type="entry name" value="Sigma70_r4"/>
    <property type="match status" value="1"/>
</dbReference>
<dbReference type="KEGG" id="pcor:KS4_15640"/>
<dbReference type="NCBIfam" id="TIGR02937">
    <property type="entry name" value="sigma70-ECF"/>
    <property type="match status" value="1"/>
</dbReference>
<keyword evidence="9" id="KW-1185">Reference proteome</keyword>
<dbReference type="InterPro" id="IPR039425">
    <property type="entry name" value="RNA_pol_sigma-70-like"/>
</dbReference>
<evidence type="ECO:0000259" key="6">
    <source>
        <dbReference type="Pfam" id="PF04542"/>
    </source>
</evidence>
<evidence type="ECO:0000259" key="7">
    <source>
        <dbReference type="Pfam" id="PF04545"/>
    </source>
</evidence>
<sequence>MADINKTLCHYQVTCDEQCFAELVDQLYPLVSSVTNKYLVDKANHEDVIQDAFIKLAQHAQNINTNLKAWIAVTARNIAISYNRKAQSQRQRIQHLATMPEESIAWDAIYTRLDIALEQLTDEERTLILSHFLQHQTLSAIASQRSCSVATISRRLAAASKKLRNVFRGLNLNTLDEICTDALFTHAILNYTPAPTYRTTDYDPNTPTINVGVYISQFSLETPENYHFKQIYLSTWFQLYNTTFLKNCSNVRIIGLIEPGSIKCPQIEATLREREFTGGYMDITNTENLKTLDVIFVSTNYATPNAVLDSIYDAVHSGVGFFSESRIGSRIPGYHSPRLHRLMLAQKCFGFHHVPGAGIQCCQPCPATVRKKHPILKGLQPGDSITAIGCGTIFIPKPDAQLIVEKNLLASSYNNKFPIDRPIRCPAIVSGHIGKGRTVICNMTNISHMNNHPKIQGNFLANCINWLAEPRLKQKQSSLTVHQ</sequence>
<dbReference type="GO" id="GO:0003677">
    <property type="term" value="F:DNA binding"/>
    <property type="evidence" value="ECO:0007669"/>
    <property type="project" value="UniProtKB-KW"/>
</dbReference>
<gene>
    <name evidence="8" type="ORF">KS4_15640</name>
</gene>
<keyword evidence="5" id="KW-0804">Transcription</keyword>
<dbReference type="PANTHER" id="PTHR43133:SF8">
    <property type="entry name" value="RNA POLYMERASE SIGMA FACTOR HI_1459-RELATED"/>
    <property type="match status" value="1"/>
</dbReference>
<dbReference type="Pfam" id="PF04542">
    <property type="entry name" value="Sigma70_r2"/>
    <property type="match status" value="1"/>
</dbReference>
<dbReference type="SUPFAM" id="SSF88659">
    <property type="entry name" value="Sigma3 and sigma4 domains of RNA polymerase sigma factors"/>
    <property type="match status" value="1"/>
</dbReference>
<evidence type="ECO:0000256" key="1">
    <source>
        <dbReference type="ARBA" id="ARBA00010641"/>
    </source>
</evidence>
<dbReference type="SUPFAM" id="SSF52317">
    <property type="entry name" value="Class I glutamine amidotransferase-like"/>
    <property type="match status" value="1"/>
</dbReference>